<sequence length="180" mass="20113">MDENNESVSLTSAPRRSHGNGLSGIPFELLEMMFMDGIALGPDRQVPPLLLALGTCKDLKNVYRIMHIVRTLTEYPTAIIVLLHRAGGIDLKGAKILCMNKISTLTLDFTMIDDTIDIQEGARSVSAGDHLEQYVFWTIRASTRGVEKLTVITPEAMSELRKLVTLNSIKYCRHKRKISK</sequence>
<proteinExistence type="predicted"/>
<name>A0A1E1KUP9_9HELO</name>
<reference evidence="2" key="1">
    <citation type="submission" date="2016-03" db="EMBL/GenBank/DDBJ databases">
        <authorList>
            <person name="Ploux O."/>
        </authorList>
    </citation>
    <scope>NUCLEOTIDE SEQUENCE [LARGE SCALE GENOMIC DNA]</scope>
    <source>
        <strain evidence="2">UK7</strain>
    </source>
</reference>
<evidence type="ECO:0000313" key="2">
    <source>
        <dbReference type="Proteomes" id="UP000178129"/>
    </source>
</evidence>
<dbReference type="Proteomes" id="UP000178129">
    <property type="component" value="Unassembled WGS sequence"/>
</dbReference>
<dbReference type="AlphaFoldDB" id="A0A1E1KUP9"/>
<dbReference type="InParanoid" id="A0A1E1KUP9"/>
<gene>
    <name evidence="1" type="ORF">RCO7_11451</name>
</gene>
<accession>A0A1E1KUP9</accession>
<organism evidence="1 2">
    <name type="scientific">Rhynchosporium graminicola</name>
    <dbReference type="NCBI Taxonomy" id="2792576"/>
    <lineage>
        <taxon>Eukaryota</taxon>
        <taxon>Fungi</taxon>
        <taxon>Dikarya</taxon>
        <taxon>Ascomycota</taxon>
        <taxon>Pezizomycotina</taxon>
        <taxon>Leotiomycetes</taxon>
        <taxon>Helotiales</taxon>
        <taxon>Ploettnerulaceae</taxon>
        <taxon>Rhynchosporium</taxon>
    </lineage>
</organism>
<protein>
    <submittedName>
        <fullName evidence="1">Uncharacterized protein</fullName>
    </submittedName>
</protein>
<dbReference type="EMBL" id="FJUW01000023">
    <property type="protein sequence ID" value="CZT01862.1"/>
    <property type="molecule type" value="Genomic_DNA"/>
</dbReference>
<comment type="caution">
    <text evidence="1">The sequence shown here is derived from an EMBL/GenBank/DDBJ whole genome shotgun (WGS) entry which is preliminary data.</text>
</comment>
<evidence type="ECO:0000313" key="1">
    <source>
        <dbReference type="EMBL" id="CZT01862.1"/>
    </source>
</evidence>
<keyword evidence="2" id="KW-1185">Reference proteome</keyword>